<proteinExistence type="predicted"/>
<name>A0AC34F9U6_9BILA</name>
<accession>A0AC34F9U6</accession>
<organism evidence="1 2">
    <name type="scientific">Panagrolaimus sp. ES5</name>
    <dbReference type="NCBI Taxonomy" id="591445"/>
    <lineage>
        <taxon>Eukaryota</taxon>
        <taxon>Metazoa</taxon>
        <taxon>Ecdysozoa</taxon>
        <taxon>Nematoda</taxon>
        <taxon>Chromadorea</taxon>
        <taxon>Rhabditida</taxon>
        <taxon>Tylenchina</taxon>
        <taxon>Panagrolaimomorpha</taxon>
        <taxon>Panagrolaimoidea</taxon>
        <taxon>Panagrolaimidae</taxon>
        <taxon>Panagrolaimus</taxon>
    </lineage>
</organism>
<evidence type="ECO:0000313" key="2">
    <source>
        <dbReference type="WBParaSite" id="ES5_v2.g14038.t1"/>
    </source>
</evidence>
<evidence type="ECO:0000313" key="1">
    <source>
        <dbReference type="Proteomes" id="UP000887579"/>
    </source>
</evidence>
<dbReference type="WBParaSite" id="ES5_v2.g14038.t1">
    <property type="protein sequence ID" value="ES5_v2.g14038.t1"/>
    <property type="gene ID" value="ES5_v2.g14038"/>
</dbReference>
<reference evidence="2" key="1">
    <citation type="submission" date="2022-11" db="UniProtKB">
        <authorList>
            <consortium name="WormBaseParasite"/>
        </authorList>
    </citation>
    <scope>IDENTIFICATION</scope>
</reference>
<dbReference type="Proteomes" id="UP000887579">
    <property type="component" value="Unplaced"/>
</dbReference>
<protein>
    <submittedName>
        <fullName evidence="2">Uncharacterized protein</fullName>
    </submittedName>
</protein>
<sequence>MSFLYHSDLSSTFKNISLNDSKFAEIYENTKETNKFLAYFQQCLRELNPHNYNGTIHLNIRTMVDMMIEKRRMLLSEYYRLKEKNDKNKVGADEGKCRKLEAQIRQLMNNLNAEKMANGKLNENNIRMQNEYANKSQQLQNQITSLQKNLKCSEDKNEQLKDALDHSVKQNLDLLEQIKIEKEENEMLNQRVDCLNRFDASFSKCRNESLAKDKIIKKNQVEIDQKNEIINEKNKVVAELTVQIEELREELTAAIINFDASNPNIDETSNKAAPESSEMNPLPSTISQFSPIVESESSSKSTSSEPPNKRPKNTANVAIKQALENPLFPFSNSAPSIRPSMFQQSFGNPEHEFIPTTFADPANQYYIPQHPQYQFYTPSPYSFPFTNALNQENYGYQFPSIHDQQNDTQTHNFNNLKKS</sequence>